<evidence type="ECO:0000313" key="6">
    <source>
        <dbReference type="Proteomes" id="UP000006320"/>
    </source>
</evidence>
<name>A0AAV3V5R6_9ALTE</name>
<feature type="domain" description="Polysaccharide export protein N-terminal" evidence="3">
    <location>
        <begin position="26"/>
        <end position="95"/>
    </location>
</feature>
<evidence type="ECO:0000256" key="1">
    <source>
        <dbReference type="ARBA" id="ARBA00022729"/>
    </source>
</evidence>
<gene>
    <name evidence="5" type="ORF">GCHA_3964</name>
</gene>
<dbReference type="RefSeq" id="WP_007991080.1">
    <property type="nucleotide sequence ID" value="NZ_BAEM01000051.1"/>
</dbReference>
<dbReference type="InterPro" id="IPR049712">
    <property type="entry name" value="Poly_export"/>
</dbReference>
<dbReference type="InterPro" id="IPR003715">
    <property type="entry name" value="Poly_export_N"/>
</dbReference>
<sequence>MLLTRILPLITLLFCAVSQGQDMTFFMGTGDVIVINVYGEPDLNQRVRIDKSGDIRMPLIKAVNALDKTASQLAAEIETAYLDGYLVEPNVNVVIERFRPFFIKGAVKNVGAYDFQFDLSVDEAIAVAGGLKERASKSDWFIIRGAEKKRIAARAEQMVHPGDIIVIEESLF</sequence>
<dbReference type="Proteomes" id="UP000006320">
    <property type="component" value="Unassembled WGS sequence"/>
</dbReference>
<dbReference type="GO" id="GO:0015159">
    <property type="term" value="F:polysaccharide transmembrane transporter activity"/>
    <property type="evidence" value="ECO:0007669"/>
    <property type="project" value="InterPro"/>
</dbReference>
<dbReference type="Pfam" id="PF10531">
    <property type="entry name" value="SLBB"/>
    <property type="match status" value="1"/>
</dbReference>
<feature type="signal peptide" evidence="2">
    <location>
        <begin position="1"/>
        <end position="20"/>
    </location>
</feature>
<dbReference type="InterPro" id="IPR019554">
    <property type="entry name" value="Soluble_ligand-bd"/>
</dbReference>
<evidence type="ECO:0000259" key="4">
    <source>
        <dbReference type="Pfam" id="PF10531"/>
    </source>
</evidence>
<organism evidence="5 6">
    <name type="scientific">Paraglaciecola chathamensis S18K6</name>
    <dbReference type="NCBI Taxonomy" id="1127672"/>
    <lineage>
        <taxon>Bacteria</taxon>
        <taxon>Pseudomonadati</taxon>
        <taxon>Pseudomonadota</taxon>
        <taxon>Gammaproteobacteria</taxon>
        <taxon>Alteromonadales</taxon>
        <taxon>Alteromonadaceae</taxon>
        <taxon>Paraglaciecola</taxon>
    </lineage>
</organism>
<reference evidence="5 6" key="1">
    <citation type="journal article" date="2017" name="Antonie Van Leeuwenhoek">
        <title>Rhizobium rhizosphaerae sp. nov., a novel species isolated from rice rhizosphere.</title>
        <authorList>
            <person name="Zhao J.J."/>
            <person name="Zhang J."/>
            <person name="Zhang R.J."/>
            <person name="Zhang C.W."/>
            <person name="Yin H.Q."/>
            <person name="Zhang X.X."/>
        </authorList>
    </citation>
    <scope>NUCLEOTIDE SEQUENCE [LARGE SCALE GENOMIC DNA]</scope>
    <source>
        <strain evidence="5 6">S18K6</strain>
    </source>
</reference>
<dbReference type="AlphaFoldDB" id="A0AAV3V5R6"/>
<keyword evidence="1 2" id="KW-0732">Signal</keyword>
<dbReference type="Pfam" id="PF02563">
    <property type="entry name" value="Poly_export"/>
    <property type="match status" value="1"/>
</dbReference>
<evidence type="ECO:0000259" key="3">
    <source>
        <dbReference type="Pfam" id="PF02563"/>
    </source>
</evidence>
<evidence type="ECO:0000256" key="2">
    <source>
        <dbReference type="SAM" id="SignalP"/>
    </source>
</evidence>
<proteinExistence type="predicted"/>
<protein>
    <submittedName>
        <fullName evidence="5">Polysaccharide export protein</fullName>
    </submittedName>
</protein>
<comment type="caution">
    <text evidence="5">The sequence shown here is derived from an EMBL/GenBank/DDBJ whole genome shotgun (WGS) entry which is preliminary data.</text>
</comment>
<dbReference type="EMBL" id="BAEM01000051">
    <property type="protein sequence ID" value="GAC11890.1"/>
    <property type="molecule type" value="Genomic_DNA"/>
</dbReference>
<feature type="domain" description="Soluble ligand binding" evidence="4">
    <location>
        <begin position="101"/>
        <end position="145"/>
    </location>
</feature>
<evidence type="ECO:0000313" key="5">
    <source>
        <dbReference type="EMBL" id="GAC11890.1"/>
    </source>
</evidence>
<dbReference type="Gene3D" id="3.30.1950.10">
    <property type="entry name" value="wza like domain"/>
    <property type="match status" value="1"/>
</dbReference>
<dbReference type="PANTHER" id="PTHR33619">
    <property type="entry name" value="POLYSACCHARIDE EXPORT PROTEIN GFCE-RELATED"/>
    <property type="match status" value="1"/>
</dbReference>
<accession>A0AAV3V5R6</accession>
<dbReference type="PANTHER" id="PTHR33619:SF3">
    <property type="entry name" value="POLYSACCHARIDE EXPORT PROTEIN GFCE-RELATED"/>
    <property type="match status" value="1"/>
</dbReference>
<feature type="chain" id="PRO_5043595831" evidence="2">
    <location>
        <begin position="21"/>
        <end position="172"/>
    </location>
</feature>